<dbReference type="AlphaFoldDB" id="B7FXK5"/>
<evidence type="ECO:0000313" key="2">
    <source>
        <dbReference type="EMBL" id="EEC48558.1"/>
    </source>
</evidence>
<reference evidence="2 3" key="1">
    <citation type="journal article" date="2008" name="Nature">
        <title>The Phaeodactylum genome reveals the evolutionary history of diatom genomes.</title>
        <authorList>
            <person name="Bowler C."/>
            <person name="Allen A.E."/>
            <person name="Badger J.H."/>
            <person name="Grimwood J."/>
            <person name="Jabbari K."/>
            <person name="Kuo A."/>
            <person name="Maheswari U."/>
            <person name="Martens C."/>
            <person name="Maumus F."/>
            <person name="Otillar R.P."/>
            <person name="Rayko E."/>
            <person name="Salamov A."/>
            <person name="Vandepoele K."/>
            <person name="Beszteri B."/>
            <person name="Gruber A."/>
            <person name="Heijde M."/>
            <person name="Katinka M."/>
            <person name="Mock T."/>
            <person name="Valentin K."/>
            <person name="Verret F."/>
            <person name="Berges J.A."/>
            <person name="Brownlee C."/>
            <person name="Cadoret J.P."/>
            <person name="Chiovitti A."/>
            <person name="Choi C.J."/>
            <person name="Coesel S."/>
            <person name="De Martino A."/>
            <person name="Detter J.C."/>
            <person name="Durkin C."/>
            <person name="Falciatore A."/>
            <person name="Fournet J."/>
            <person name="Haruta M."/>
            <person name="Huysman M.J."/>
            <person name="Jenkins B.D."/>
            <person name="Jiroutova K."/>
            <person name="Jorgensen R.E."/>
            <person name="Joubert Y."/>
            <person name="Kaplan A."/>
            <person name="Kroger N."/>
            <person name="Kroth P.G."/>
            <person name="La Roche J."/>
            <person name="Lindquist E."/>
            <person name="Lommer M."/>
            <person name="Martin-Jezequel V."/>
            <person name="Lopez P.J."/>
            <person name="Lucas S."/>
            <person name="Mangogna M."/>
            <person name="McGinnis K."/>
            <person name="Medlin L.K."/>
            <person name="Montsant A."/>
            <person name="Oudot-Le Secq M.P."/>
            <person name="Napoli C."/>
            <person name="Obornik M."/>
            <person name="Parker M.S."/>
            <person name="Petit J.L."/>
            <person name="Porcel B.M."/>
            <person name="Poulsen N."/>
            <person name="Robison M."/>
            <person name="Rychlewski L."/>
            <person name="Rynearson T.A."/>
            <person name="Schmutz J."/>
            <person name="Shapiro H."/>
            <person name="Siaut M."/>
            <person name="Stanley M."/>
            <person name="Sussman M.R."/>
            <person name="Taylor A.R."/>
            <person name="Vardi A."/>
            <person name="von Dassow P."/>
            <person name="Vyverman W."/>
            <person name="Willis A."/>
            <person name="Wyrwicz L.S."/>
            <person name="Rokhsar D.S."/>
            <person name="Weissenbach J."/>
            <person name="Armbrust E.V."/>
            <person name="Green B.R."/>
            <person name="Van de Peer Y."/>
            <person name="Grigoriev I.V."/>
        </authorList>
    </citation>
    <scope>NUCLEOTIDE SEQUENCE [LARGE SCALE GENOMIC DNA]</scope>
    <source>
        <strain evidence="2 3">CCAP 1055/1</strain>
    </source>
</reference>
<reference evidence="3" key="2">
    <citation type="submission" date="2008-08" db="EMBL/GenBank/DDBJ databases">
        <authorList>
            <consortium name="Diatom Consortium"/>
            <person name="Grigoriev I."/>
            <person name="Grimwood J."/>
            <person name="Kuo A."/>
            <person name="Otillar R.P."/>
            <person name="Salamov A."/>
            <person name="Detter J.C."/>
            <person name="Lindquist E."/>
            <person name="Shapiro H."/>
            <person name="Lucas S."/>
            <person name="Glavina del Rio T."/>
            <person name="Pitluck S."/>
            <person name="Rokhsar D."/>
            <person name="Bowler C."/>
        </authorList>
    </citation>
    <scope>GENOME REANNOTATION</scope>
    <source>
        <strain evidence="3">CCAP 1055/1</strain>
    </source>
</reference>
<dbReference type="InParanoid" id="B7FXK5"/>
<dbReference type="EMBL" id="CM000610">
    <property type="protein sequence ID" value="EEC48558.1"/>
    <property type="molecule type" value="Genomic_DNA"/>
</dbReference>
<keyword evidence="1" id="KW-0732">Signal</keyword>
<dbReference type="Proteomes" id="UP000000759">
    <property type="component" value="Chromosome 7"/>
</dbReference>
<dbReference type="RefSeq" id="XP_002179572.1">
    <property type="nucleotide sequence ID" value="XM_002179536.1"/>
</dbReference>
<gene>
    <name evidence="2" type="ORF">PHATRDRAFT_45403</name>
</gene>
<sequence>MKVYTIYSILISTACALVEAQQNAGVVGSFLPVNRTACNVGACSAVDSMRSVVTAVNTSFFGRQEFCLCPFRFEKSTDACTGLEVFETSVIAEGRVVRVSCAVEDNNACVMGCGNSVFEVDRGARLILDDISFTGGSIYPRVLINSGANLTGNNLRFFDTLSWAPASRARGLQVFNSSGANLTGNNLRFFDTLSWAPASRARGLQVFNSSLRDYQGLPPRSLQLASGSGAGILSSGILSLYNTTFENCRATKTGGGLYTAGLTQLTGVQFLDNTAPKGGAFYVGGTGTVTVRDSVVVDPFQSDLMDLGSNRNSVES</sequence>
<accession>B7FXK5</accession>
<keyword evidence="3" id="KW-1185">Reference proteome</keyword>
<protein>
    <submittedName>
        <fullName evidence="2">Uncharacterized protein</fullName>
    </submittedName>
</protein>
<dbReference type="PROSITE" id="PS51257">
    <property type="entry name" value="PROKAR_LIPOPROTEIN"/>
    <property type="match status" value="1"/>
</dbReference>
<dbReference type="InterPro" id="IPR011050">
    <property type="entry name" value="Pectin_lyase_fold/virulence"/>
</dbReference>
<dbReference type="GeneID" id="7200528"/>
<feature type="signal peptide" evidence="1">
    <location>
        <begin position="1"/>
        <end position="20"/>
    </location>
</feature>
<organism evidence="2 3">
    <name type="scientific">Phaeodactylum tricornutum (strain CCAP 1055/1)</name>
    <dbReference type="NCBI Taxonomy" id="556484"/>
    <lineage>
        <taxon>Eukaryota</taxon>
        <taxon>Sar</taxon>
        <taxon>Stramenopiles</taxon>
        <taxon>Ochrophyta</taxon>
        <taxon>Bacillariophyta</taxon>
        <taxon>Bacillariophyceae</taxon>
        <taxon>Bacillariophycidae</taxon>
        <taxon>Naviculales</taxon>
        <taxon>Phaeodactylaceae</taxon>
        <taxon>Phaeodactylum</taxon>
    </lineage>
</organism>
<evidence type="ECO:0000256" key="1">
    <source>
        <dbReference type="SAM" id="SignalP"/>
    </source>
</evidence>
<dbReference type="SUPFAM" id="SSF51126">
    <property type="entry name" value="Pectin lyase-like"/>
    <property type="match status" value="1"/>
</dbReference>
<dbReference type="HOGENOM" id="CLU_659672_0_0_1"/>
<dbReference type="PaxDb" id="2850-Phatr45403"/>
<evidence type="ECO:0000313" key="3">
    <source>
        <dbReference type="Proteomes" id="UP000000759"/>
    </source>
</evidence>
<name>B7FXK5_PHATC</name>
<proteinExistence type="predicted"/>
<dbReference type="KEGG" id="pti:PHATRDRAFT_45403"/>
<feature type="chain" id="PRO_5002855467" evidence="1">
    <location>
        <begin position="21"/>
        <end position="316"/>
    </location>
</feature>